<evidence type="ECO:0000313" key="2">
    <source>
        <dbReference type="EMBL" id="OHT11057.1"/>
    </source>
</evidence>
<feature type="domain" description="DSBA-like thioredoxin" evidence="1">
    <location>
        <begin position="7"/>
        <end position="158"/>
    </location>
</feature>
<sequence length="213" mass="24405">MSLSVDVCVVSDFLCPWCYVGGVRLDRAIQYLKEKGIQTNVTWHAFLIEDRIPAGGMDFGKYMDRRWGAPHPYWLNDVENSAKADEMPLKWNDIAVDTFEAHCCSEYVGKHYPDKQHEFHMALLRANYEENKNISKREIIGQIASSVGLNGDEIAAQTEFKRDDIPRLCFMFPDVHSVPDVTFSSGGKKLFHYSGAQTTQWVLRQLVQNKIIQ</sequence>
<dbReference type="InterPro" id="IPR036249">
    <property type="entry name" value="Thioredoxin-like_sf"/>
</dbReference>
<keyword evidence="3" id="KW-1185">Reference proteome</keyword>
<dbReference type="PANTHER" id="PTHR13887">
    <property type="entry name" value="GLUTATHIONE S-TRANSFERASE KAPPA"/>
    <property type="match status" value="1"/>
</dbReference>
<dbReference type="InterPro" id="IPR001853">
    <property type="entry name" value="DSBA-like_thioredoxin_dom"/>
</dbReference>
<dbReference type="PANTHER" id="PTHR13887:SF41">
    <property type="entry name" value="THIOREDOXIN SUPERFAMILY PROTEIN"/>
    <property type="match status" value="1"/>
</dbReference>
<protein>
    <submittedName>
        <fullName evidence="2">DSBA oxidoreductase</fullName>
    </submittedName>
</protein>
<organism evidence="2 3">
    <name type="scientific">Tritrichomonas foetus</name>
    <dbReference type="NCBI Taxonomy" id="1144522"/>
    <lineage>
        <taxon>Eukaryota</taxon>
        <taxon>Metamonada</taxon>
        <taxon>Parabasalia</taxon>
        <taxon>Tritrichomonadida</taxon>
        <taxon>Tritrichomonadidae</taxon>
        <taxon>Tritrichomonas</taxon>
    </lineage>
</organism>
<dbReference type="RefSeq" id="XP_068364193.1">
    <property type="nucleotide sequence ID" value="XM_068491609.1"/>
</dbReference>
<evidence type="ECO:0000259" key="1">
    <source>
        <dbReference type="Pfam" id="PF01323"/>
    </source>
</evidence>
<dbReference type="AlphaFoldDB" id="A0A1J4KI59"/>
<accession>A0A1J4KI59</accession>
<dbReference type="EMBL" id="MLAK01000594">
    <property type="protein sequence ID" value="OHT11057.1"/>
    <property type="molecule type" value="Genomic_DNA"/>
</dbReference>
<gene>
    <name evidence="2" type="ORF">TRFO_03959</name>
</gene>
<evidence type="ECO:0000313" key="3">
    <source>
        <dbReference type="Proteomes" id="UP000179807"/>
    </source>
</evidence>
<name>A0A1J4KI59_9EUKA</name>
<proteinExistence type="predicted"/>
<dbReference type="VEuPathDB" id="TrichDB:TRFO_03959"/>
<dbReference type="Gene3D" id="3.40.30.10">
    <property type="entry name" value="Glutaredoxin"/>
    <property type="match status" value="1"/>
</dbReference>
<comment type="caution">
    <text evidence="2">The sequence shown here is derived from an EMBL/GenBank/DDBJ whole genome shotgun (WGS) entry which is preliminary data.</text>
</comment>
<dbReference type="Pfam" id="PF01323">
    <property type="entry name" value="DSBA"/>
    <property type="match status" value="1"/>
</dbReference>
<dbReference type="OrthoDB" id="1930760at2759"/>
<dbReference type="GeneID" id="94826313"/>
<dbReference type="Proteomes" id="UP000179807">
    <property type="component" value="Unassembled WGS sequence"/>
</dbReference>
<dbReference type="SUPFAM" id="SSF52833">
    <property type="entry name" value="Thioredoxin-like"/>
    <property type="match status" value="1"/>
</dbReference>
<dbReference type="GO" id="GO:0016491">
    <property type="term" value="F:oxidoreductase activity"/>
    <property type="evidence" value="ECO:0007669"/>
    <property type="project" value="InterPro"/>
</dbReference>
<reference evidence="2" key="1">
    <citation type="submission" date="2016-10" db="EMBL/GenBank/DDBJ databases">
        <authorList>
            <person name="Benchimol M."/>
            <person name="Almeida L.G."/>
            <person name="Vasconcelos A.T."/>
            <person name="Perreira-Neves A."/>
            <person name="Rosa I.A."/>
            <person name="Tasca T."/>
            <person name="Bogo M.R."/>
            <person name="de Souza W."/>
        </authorList>
    </citation>
    <scope>NUCLEOTIDE SEQUENCE [LARGE SCALE GENOMIC DNA]</scope>
    <source>
        <strain evidence="2">K</strain>
    </source>
</reference>